<dbReference type="CDD" id="cd03443">
    <property type="entry name" value="PaaI_thioesterase"/>
    <property type="match status" value="1"/>
</dbReference>
<protein>
    <submittedName>
        <fullName evidence="2">Uncharacterized domain 1-containing protein</fullName>
    </submittedName>
</protein>
<dbReference type="Pfam" id="PF03061">
    <property type="entry name" value="4HBT"/>
    <property type="match status" value="1"/>
</dbReference>
<proteinExistence type="predicted"/>
<evidence type="ECO:0000313" key="3">
    <source>
        <dbReference type="Proteomes" id="UP000243518"/>
    </source>
</evidence>
<sequence>MLSSSDIQTLIREGVPQADDLDLQVISSDSNIAVACVPFNTRLIRPGGTLSGPTMMALADAAMYALILAGPGRQEMAVTSNLNIHFLAPPAPLDLYARATWMKRGERQAVCAVDLYSAGDEHNLVAHATGTYALARQIP</sequence>
<gene>
    <name evidence="2" type="ORF">SAMN05216586_102178</name>
</gene>
<accession>A0AAQ1JP75</accession>
<dbReference type="Proteomes" id="UP000243518">
    <property type="component" value="Unassembled WGS sequence"/>
</dbReference>
<dbReference type="EMBL" id="FNVE01000002">
    <property type="protein sequence ID" value="SEF87873.1"/>
    <property type="molecule type" value="Genomic_DNA"/>
</dbReference>
<organism evidence="2 3">
    <name type="scientific">Halopseudomonas aestusnigri</name>
    <dbReference type="NCBI Taxonomy" id="857252"/>
    <lineage>
        <taxon>Bacteria</taxon>
        <taxon>Pseudomonadati</taxon>
        <taxon>Pseudomonadota</taxon>
        <taxon>Gammaproteobacteria</taxon>
        <taxon>Pseudomonadales</taxon>
        <taxon>Pseudomonadaceae</taxon>
        <taxon>Halopseudomonas</taxon>
    </lineage>
</organism>
<name>A0AAQ1JP75_9GAMM</name>
<dbReference type="GO" id="GO:0016790">
    <property type="term" value="F:thiolester hydrolase activity"/>
    <property type="evidence" value="ECO:0007669"/>
    <property type="project" value="UniProtKB-ARBA"/>
</dbReference>
<dbReference type="InterPro" id="IPR006683">
    <property type="entry name" value="Thioestr_dom"/>
</dbReference>
<dbReference type="AlphaFoldDB" id="A0AAQ1JP75"/>
<evidence type="ECO:0000313" key="2">
    <source>
        <dbReference type="EMBL" id="SEF87873.1"/>
    </source>
</evidence>
<evidence type="ECO:0000259" key="1">
    <source>
        <dbReference type="Pfam" id="PF03061"/>
    </source>
</evidence>
<dbReference type="SUPFAM" id="SSF54637">
    <property type="entry name" value="Thioesterase/thiol ester dehydrase-isomerase"/>
    <property type="match status" value="1"/>
</dbReference>
<comment type="caution">
    <text evidence="2">The sequence shown here is derived from an EMBL/GenBank/DDBJ whole genome shotgun (WGS) entry which is preliminary data.</text>
</comment>
<dbReference type="Gene3D" id="3.10.129.10">
    <property type="entry name" value="Hotdog Thioesterase"/>
    <property type="match status" value="1"/>
</dbReference>
<keyword evidence="3" id="KW-1185">Reference proteome</keyword>
<reference evidence="2 3" key="1">
    <citation type="submission" date="2016-10" db="EMBL/GenBank/DDBJ databases">
        <authorList>
            <person name="Varghese N."/>
            <person name="Submissions S."/>
        </authorList>
    </citation>
    <scope>NUCLEOTIDE SEQUENCE [LARGE SCALE GENOMIC DNA]</scope>
    <source>
        <strain evidence="2 3">CECT 8317</strain>
    </source>
</reference>
<dbReference type="InterPro" id="IPR029069">
    <property type="entry name" value="HotDog_dom_sf"/>
</dbReference>
<feature type="domain" description="Thioesterase" evidence="1">
    <location>
        <begin position="47"/>
        <end position="120"/>
    </location>
</feature>